<comment type="caution">
    <text evidence="1">The sequence shown here is derived from an EMBL/GenBank/DDBJ whole genome shotgun (WGS) entry which is preliminary data.</text>
</comment>
<dbReference type="Proteomes" id="UP001467669">
    <property type="component" value="Unassembled WGS sequence"/>
</dbReference>
<sequence length="101" mass="10522">MVVTSPAKISEAGGLRSQFSHVVDIAPILAAAHIPQPKTVDGIEQTPMAGLDLSAALMDARLPNFGTPSTLELAVIGPSITGSIFPRSALGEIKTVRFDLE</sequence>
<dbReference type="RefSeq" id="WP_342408107.1">
    <property type="nucleotide sequence ID" value="NZ_JBCFXD010000020.1"/>
</dbReference>
<organism evidence="1 2">
    <name type="scientific">Stutzerimonas chloritidismutans</name>
    <name type="common">Pseudomonas chloritidismutans</name>
    <dbReference type="NCBI Taxonomy" id="203192"/>
    <lineage>
        <taxon>Bacteria</taxon>
        <taxon>Pseudomonadati</taxon>
        <taxon>Pseudomonadota</taxon>
        <taxon>Gammaproteobacteria</taxon>
        <taxon>Pseudomonadales</taxon>
        <taxon>Pseudomonadaceae</taxon>
        <taxon>Stutzerimonas</taxon>
    </lineage>
</organism>
<proteinExistence type="predicted"/>
<gene>
    <name evidence="1" type="ORF">AAGW23_20445</name>
</gene>
<keyword evidence="2" id="KW-1185">Reference proteome</keyword>
<name>A0ABU9MFP9_STUCH</name>
<reference evidence="1 2" key="1">
    <citation type="submission" date="2024-04" db="EMBL/GenBank/DDBJ databases">
        <title>Draft Genome Sequence of Isolates Cultured from Underwater Hawaii Seamounts in the North Pacific Ocean.</title>
        <authorList>
            <person name="Sharma I."/>
            <person name="Darden B."/>
            <person name="Creggett J."/>
            <person name="Taylor S."/>
            <person name="Grant M.P."/>
            <person name="Scott J."/>
            <person name="Attles S."/>
            <person name="Walker S."/>
            <person name="Johnson G."/>
            <person name="St. Cloud C."/>
        </authorList>
    </citation>
    <scope>NUCLEOTIDE SEQUENCE [LARGE SCALE GENOMIC DNA]</scope>
    <source>
        <strain evidence="1 2">03GJ23</strain>
    </source>
</reference>
<protein>
    <submittedName>
        <fullName evidence="1">Uncharacterized protein</fullName>
    </submittedName>
</protein>
<dbReference type="EMBL" id="JBCFXD010000020">
    <property type="protein sequence ID" value="MEL7561214.1"/>
    <property type="molecule type" value="Genomic_DNA"/>
</dbReference>
<evidence type="ECO:0000313" key="2">
    <source>
        <dbReference type="Proteomes" id="UP001467669"/>
    </source>
</evidence>
<accession>A0ABU9MFP9</accession>
<evidence type="ECO:0000313" key="1">
    <source>
        <dbReference type="EMBL" id="MEL7561214.1"/>
    </source>
</evidence>